<dbReference type="SUPFAM" id="SSF81822">
    <property type="entry name" value="RuBisCo LSMT C-terminal, substrate-binding domain"/>
    <property type="match status" value="1"/>
</dbReference>
<evidence type="ECO:0000256" key="1">
    <source>
        <dbReference type="ARBA" id="ARBA00022603"/>
    </source>
</evidence>
<keyword evidence="7" id="KW-1185">Reference proteome</keyword>
<dbReference type="SUPFAM" id="SSF82199">
    <property type="entry name" value="SET domain"/>
    <property type="match status" value="1"/>
</dbReference>
<sequence length="567" mass="62287">MPAHDPEATAFVAWFTANGGWIDAGCELQQVPGMGRGLVATRTFTENERVFSIPRRILVNLGTSKLESACQAAEATQPPKGLAWSELVERGWCPLILMLLYEHWRAKHGAEPSWGPYFDVMPSKFDTPMFWTPQEVEELAGTDVMDKIGHEDAERDYHECVLPYVQQYPEVFVGTTGEEASGKIAEFYSLPMYHRMGSSILSRSFHVKRDLKHAEADDADIHSMPAEVSVQRDIPGEVEGDEEADESLGVEAEDDDEEEDGEEEEEDDEDVRDISMVPMADMLNARFGSENTRLFYKREVLEMRCTKPVEVGEQMLNTYGNPPNSDLLRRYGFVDEPNRGDLVELPAELVVDAAVAQIVEATGAPQADVESLAAARFEWACTELGMDEAFLLPRLSKPEDVAPYGSTLALDPTQPAAPQKKALSRAAAHIPEDLMSFARLLCMPAAGYAKAQKRSALPNARLDAVETPDVPGPRVTADAPVHLRVASVLLAVVEKRLAAYPSDWAHTAEALRTCTLPGAAPQRMALVVRAGDETILTEHAAVLRLALAHEATERAPRADAGKKARTA</sequence>
<feature type="domain" description="SET" evidence="5">
    <location>
        <begin position="24"/>
        <end position="320"/>
    </location>
</feature>
<dbReference type="Gene3D" id="3.90.1410.10">
    <property type="entry name" value="set domain protein methyltransferase, domain 1"/>
    <property type="match status" value="2"/>
</dbReference>
<dbReference type="EMBL" id="CP046234">
    <property type="protein sequence ID" value="WFD46551.1"/>
    <property type="molecule type" value="Genomic_DNA"/>
</dbReference>
<dbReference type="PANTHER" id="PTHR13271">
    <property type="entry name" value="UNCHARACTERIZED PUTATIVE METHYLTRANSFERASE"/>
    <property type="match status" value="1"/>
</dbReference>
<dbReference type="InterPro" id="IPR050600">
    <property type="entry name" value="SETD3_SETD6_MTase"/>
</dbReference>
<evidence type="ECO:0000313" key="6">
    <source>
        <dbReference type="EMBL" id="WFD46551.1"/>
    </source>
</evidence>
<evidence type="ECO:0000313" key="7">
    <source>
        <dbReference type="Proteomes" id="UP000818624"/>
    </source>
</evidence>
<name>A0ABY8EM44_MALFU</name>
<keyword evidence="3" id="KW-0949">S-adenosyl-L-methionine</keyword>
<dbReference type="PIRSF" id="PIRSF011771">
    <property type="entry name" value="RMS1_SET"/>
    <property type="match status" value="1"/>
</dbReference>
<dbReference type="InterPro" id="IPR046341">
    <property type="entry name" value="SET_dom_sf"/>
</dbReference>
<gene>
    <name evidence="6" type="primary">RMS1</name>
    <name evidence="6" type="ORF">GLX27_001188</name>
</gene>
<feature type="region of interest" description="Disordered" evidence="4">
    <location>
        <begin position="238"/>
        <end position="273"/>
    </location>
</feature>
<evidence type="ECO:0000256" key="2">
    <source>
        <dbReference type="ARBA" id="ARBA00022679"/>
    </source>
</evidence>
<dbReference type="PROSITE" id="PS50280">
    <property type="entry name" value="SET"/>
    <property type="match status" value="1"/>
</dbReference>
<organism evidence="6 7">
    <name type="scientific">Malassezia furfur</name>
    <name type="common">Pityriasis versicolor infection agent</name>
    <name type="synonym">Pityrosporum furfur</name>
    <dbReference type="NCBI Taxonomy" id="55194"/>
    <lineage>
        <taxon>Eukaryota</taxon>
        <taxon>Fungi</taxon>
        <taxon>Dikarya</taxon>
        <taxon>Basidiomycota</taxon>
        <taxon>Ustilaginomycotina</taxon>
        <taxon>Malasseziomycetes</taxon>
        <taxon>Malasseziales</taxon>
        <taxon>Malasseziaceae</taxon>
        <taxon>Malassezia</taxon>
    </lineage>
</organism>
<keyword evidence="1" id="KW-0489">Methyltransferase</keyword>
<dbReference type="PANTHER" id="PTHR13271:SF152">
    <property type="entry name" value="UBIQUITIN-LIKE DOMAIN-CONTAINING PROTEIN"/>
    <property type="match status" value="1"/>
</dbReference>
<feature type="compositionally biased region" description="Acidic residues" evidence="4">
    <location>
        <begin position="238"/>
        <end position="271"/>
    </location>
</feature>
<reference evidence="6 7" key="1">
    <citation type="journal article" date="2020" name="Elife">
        <title>Loss of centromere function drives karyotype evolution in closely related Malassezia species.</title>
        <authorList>
            <person name="Sankaranarayanan S.R."/>
            <person name="Ianiri G."/>
            <person name="Coelho M.A."/>
            <person name="Reza M.H."/>
            <person name="Thimmappa B.C."/>
            <person name="Ganguly P."/>
            <person name="Vadnala R.N."/>
            <person name="Sun S."/>
            <person name="Siddharthan R."/>
            <person name="Tellgren-Roth C."/>
            <person name="Dawson T.L."/>
            <person name="Heitman J."/>
            <person name="Sanyal K."/>
        </authorList>
    </citation>
    <scope>NUCLEOTIDE SEQUENCE [LARGE SCALE GENOMIC DNA]</scope>
    <source>
        <strain evidence="6">CBS14141</strain>
    </source>
</reference>
<dbReference type="InterPro" id="IPR036464">
    <property type="entry name" value="Rubisco_LSMT_subst-bd_sf"/>
</dbReference>
<dbReference type="Proteomes" id="UP000818624">
    <property type="component" value="Chromosome 1"/>
</dbReference>
<keyword evidence="2" id="KW-0808">Transferase</keyword>
<dbReference type="InterPro" id="IPR001214">
    <property type="entry name" value="SET_dom"/>
</dbReference>
<evidence type="ECO:0000256" key="3">
    <source>
        <dbReference type="ARBA" id="ARBA00022691"/>
    </source>
</evidence>
<protein>
    <submittedName>
        <fullName evidence="6">Ribosomal lysine N-methyltransferase 4</fullName>
    </submittedName>
</protein>
<evidence type="ECO:0000256" key="4">
    <source>
        <dbReference type="SAM" id="MobiDB-lite"/>
    </source>
</evidence>
<dbReference type="Gene3D" id="3.90.1420.10">
    <property type="entry name" value="Rubisco LSMT, substrate-binding domain"/>
    <property type="match status" value="1"/>
</dbReference>
<dbReference type="InterPro" id="IPR011383">
    <property type="entry name" value="N-lys_methylase_SETD6"/>
</dbReference>
<evidence type="ECO:0000259" key="5">
    <source>
        <dbReference type="PROSITE" id="PS50280"/>
    </source>
</evidence>
<proteinExistence type="predicted"/>
<accession>A0ABY8EM44</accession>